<dbReference type="EMBL" id="JAGZMZ010000007">
    <property type="protein sequence ID" value="MBS4883894.1"/>
    <property type="molecule type" value="Genomic_DNA"/>
</dbReference>
<proteinExistence type="inferred from homology"/>
<name>A0A942W8N4_9FIRM</name>
<dbReference type="PANTHER" id="PTHR47505:SF1">
    <property type="entry name" value="DNA UTILIZATION PROTEIN YHGH"/>
    <property type="match status" value="1"/>
</dbReference>
<dbReference type="RefSeq" id="WP_004798191.1">
    <property type="nucleotide sequence ID" value="NZ_CABKNA010000006.1"/>
</dbReference>
<dbReference type="Gene3D" id="3.40.50.2020">
    <property type="match status" value="1"/>
</dbReference>
<dbReference type="PANTHER" id="PTHR47505">
    <property type="entry name" value="DNA UTILIZATION PROTEIN YHGH"/>
    <property type="match status" value="1"/>
</dbReference>
<protein>
    <submittedName>
        <fullName evidence="2">ComF family protein</fullName>
    </submittedName>
</protein>
<dbReference type="InterPro" id="IPR029057">
    <property type="entry name" value="PRTase-like"/>
</dbReference>
<reference evidence="2" key="1">
    <citation type="submission" date="2021-02" db="EMBL/GenBank/DDBJ databases">
        <title>Infant gut strain persistence is associated with maternal origin, phylogeny, and functional potential including surface adhesion and iron acquisition.</title>
        <authorList>
            <person name="Lou Y.C."/>
        </authorList>
    </citation>
    <scope>NUCLEOTIDE SEQUENCE</scope>
    <source>
        <strain evidence="2">L3_108_103G1_dasL3_108_103G1_concoct_2</strain>
    </source>
</reference>
<evidence type="ECO:0000313" key="2">
    <source>
        <dbReference type="EMBL" id="MBS4883894.1"/>
    </source>
</evidence>
<dbReference type="CDD" id="cd06223">
    <property type="entry name" value="PRTases_typeI"/>
    <property type="match status" value="1"/>
</dbReference>
<dbReference type="InterPro" id="IPR051910">
    <property type="entry name" value="ComF/GntX_DNA_util-trans"/>
</dbReference>
<dbReference type="GeneID" id="92792837"/>
<dbReference type="InterPro" id="IPR000836">
    <property type="entry name" value="PRTase_dom"/>
</dbReference>
<comment type="similarity">
    <text evidence="1">Belongs to the ComF/GntX family.</text>
</comment>
<evidence type="ECO:0000256" key="1">
    <source>
        <dbReference type="ARBA" id="ARBA00008007"/>
    </source>
</evidence>
<sequence>MKEEYCRLCMEDITRNMRVKDFLTQDQLLCADCLAKLKRIDRHVVWEGISMHILYEYNDFLESMIFQFKEGHDVALADVFFYSDIKKLNDKYRHCAFVLLPSSEEKLKERGFLPMREMLRRAHVEIVEPFYKTSNYKQSLQSFKNRGEIRHVMRRKDDVILPKKRLVIVDDVCTSGSSIAWAYQLLSSHTYKIEVLVLSATHLFVENCDKKGLKKQMMFSILGHVRRKGKVK</sequence>
<dbReference type="AlphaFoldDB" id="A0A942W8N4"/>
<comment type="caution">
    <text evidence="2">The sequence shown here is derived from an EMBL/GenBank/DDBJ whole genome shotgun (WGS) entry which is preliminary data.</text>
</comment>
<evidence type="ECO:0000313" key="3">
    <source>
        <dbReference type="Proteomes" id="UP000753219"/>
    </source>
</evidence>
<accession>A0A942W8N4</accession>
<dbReference type="SUPFAM" id="SSF53271">
    <property type="entry name" value="PRTase-like"/>
    <property type="match status" value="1"/>
</dbReference>
<gene>
    <name evidence="2" type="ORF">KHZ85_03935</name>
</gene>
<dbReference type="Proteomes" id="UP000753219">
    <property type="component" value="Unassembled WGS sequence"/>
</dbReference>
<organism evidence="2 3">
    <name type="scientific">Amedibacillus dolichus</name>
    <dbReference type="NCBI Taxonomy" id="31971"/>
    <lineage>
        <taxon>Bacteria</taxon>
        <taxon>Bacillati</taxon>
        <taxon>Bacillota</taxon>
        <taxon>Erysipelotrichia</taxon>
        <taxon>Erysipelotrichales</taxon>
        <taxon>Erysipelotrichaceae</taxon>
        <taxon>Amedibacillus</taxon>
    </lineage>
</organism>